<accession>S8DAD8</accession>
<keyword evidence="1" id="KW-0812">Transmembrane</keyword>
<keyword evidence="1" id="KW-0472">Membrane</keyword>
<keyword evidence="1" id="KW-1133">Transmembrane helix</keyword>
<evidence type="ECO:0000256" key="1">
    <source>
        <dbReference type="SAM" id="Phobius"/>
    </source>
</evidence>
<sequence length="179" mass="20385">MALFLSFSTLKSRDPKCCGVCTMILPEGTNNLQQHESSHFAKKSGKNTNAACIPDVDIEKGKSDVPKTAEERRTDSTVKYRTSEVYIPRSVEWSVGFRWLNIVLKYFLKPNSSNVYLLMFRKGTSPVERAHDTSSNRSRKYRRSSSFNSRRVILLSSILSIAGTIILIYLTLRVRQTNQ</sequence>
<comment type="caution">
    <text evidence="2">The sequence shown here is derived from an EMBL/GenBank/DDBJ whole genome shotgun (WGS) entry which is preliminary data.</text>
</comment>
<dbReference type="Proteomes" id="UP000015453">
    <property type="component" value="Unassembled WGS sequence"/>
</dbReference>
<reference evidence="2 3" key="1">
    <citation type="journal article" date="2013" name="BMC Genomics">
        <title>The miniature genome of a carnivorous plant Genlisea aurea contains a low number of genes and short non-coding sequences.</title>
        <authorList>
            <person name="Leushkin E.V."/>
            <person name="Sutormin R.A."/>
            <person name="Nabieva E.R."/>
            <person name="Penin A.A."/>
            <person name="Kondrashov A.S."/>
            <person name="Logacheva M.D."/>
        </authorList>
    </citation>
    <scope>NUCLEOTIDE SEQUENCE [LARGE SCALE GENOMIC DNA]</scope>
</reference>
<feature type="transmembrane region" description="Helical" evidence="1">
    <location>
        <begin position="152"/>
        <end position="172"/>
    </location>
</feature>
<evidence type="ECO:0000313" key="3">
    <source>
        <dbReference type="Proteomes" id="UP000015453"/>
    </source>
</evidence>
<keyword evidence="3" id="KW-1185">Reference proteome</keyword>
<organism evidence="2 3">
    <name type="scientific">Genlisea aurea</name>
    <dbReference type="NCBI Taxonomy" id="192259"/>
    <lineage>
        <taxon>Eukaryota</taxon>
        <taxon>Viridiplantae</taxon>
        <taxon>Streptophyta</taxon>
        <taxon>Embryophyta</taxon>
        <taxon>Tracheophyta</taxon>
        <taxon>Spermatophyta</taxon>
        <taxon>Magnoliopsida</taxon>
        <taxon>eudicotyledons</taxon>
        <taxon>Gunneridae</taxon>
        <taxon>Pentapetalae</taxon>
        <taxon>asterids</taxon>
        <taxon>lamiids</taxon>
        <taxon>Lamiales</taxon>
        <taxon>Lentibulariaceae</taxon>
        <taxon>Genlisea</taxon>
    </lineage>
</organism>
<dbReference type="PANTHER" id="PTHR34064:SF5">
    <property type="entry name" value="PROTEIN, PUTATIVE-RELATED"/>
    <property type="match status" value="1"/>
</dbReference>
<dbReference type="EMBL" id="AUSU01008187">
    <property type="protein sequence ID" value="EPS59658.1"/>
    <property type="molecule type" value="Genomic_DNA"/>
</dbReference>
<dbReference type="AlphaFoldDB" id="S8DAD8"/>
<dbReference type="PANTHER" id="PTHR34064">
    <property type="entry name" value="OS04G0672300 PROTEIN"/>
    <property type="match status" value="1"/>
</dbReference>
<gene>
    <name evidence="2" type="ORF">M569_15148</name>
</gene>
<protein>
    <submittedName>
        <fullName evidence="2">Uncharacterized protein</fullName>
    </submittedName>
</protein>
<proteinExistence type="predicted"/>
<evidence type="ECO:0000313" key="2">
    <source>
        <dbReference type="EMBL" id="EPS59658.1"/>
    </source>
</evidence>
<name>S8DAD8_9LAMI</name>